<dbReference type="InterPro" id="IPR038765">
    <property type="entry name" value="Papain-like_cys_pep_sf"/>
</dbReference>
<protein>
    <submittedName>
        <fullName evidence="7">Putative endopeptidase</fullName>
        <ecNumber evidence="7">3.4.-.-</ecNumber>
    </submittedName>
</protein>
<dbReference type="EC" id="3.4.-.-" evidence="7"/>
<dbReference type="Pfam" id="PF08239">
    <property type="entry name" value="SH3_3"/>
    <property type="match status" value="4"/>
</dbReference>
<dbReference type="AlphaFoldDB" id="A0A2T0BH06"/>
<name>A0A2T0BH06_9CLOT</name>
<keyword evidence="8" id="KW-1185">Reference proteome</keyword>
<dbReference type="PANTHER" id="PTHR34408">
    <property type="entry name" value="FAMILY PROTEIN, PUTATIVE-RELATED"/>
    <property type="match status" value="1"/>
</dbReference>
<dbReference type="PROSITE" id="PS51781">
    <property type="entry name" value="SH3B"/>
    <property type="match status" value="4"/>
</dbReference>
<dbReference type="GO" id="GO:0008234">
    <property type="term" value="F:cysteine-type peptidase activity"/>
    <property type="evidence" value="ECO:0007669"/>
    <property type="project" value="UniProtKB-KW"/>
</dbReference>
<reference evidence="7 8" key="1">
    <citation type="submission" date="2018-03" db="EMBL/GenBank/DDBJ databases">
        <title>Genome sequence of Clostridium vincentii DSM 10228.</title>
        <authorList>
            <person name="Poehlein A."/>
            <person name="Daniel R."/>
        </authorList>
    </citation>
    <scope>NUCLEOTIDE SEQUENCE [LARGE SCALE GENOMIC DNA]</scope>
    <source>
        <strain evidence="7 8">DSM 10228</strain>
    </source>
</reference>
<evidence type="ECO:0000256" key="3">
    <source>
        <dbReference type="ARBA" id="ARBA00022801"/>
    </source>
</evidence>
<dbReference type="Pfam" id="PF00877">
    <property type="entry name" value="NLPC_P60"/>
    <property type="match status" value="1"/>
</dbReference>
<dbReference type="SMART" id="SM00287">
    <property type="entry name" value="SH3b"/>
    <property type="match status" value="4"/>
</dbReference>
<comment type="similarity">
    <text evidence="1">Belongs to the peptidase C40 family.</text>
</comment>
<keyword evidence="4" id="KW-0788">Thiol protease</keyword>
<keyword evidence="2" id="KW-0645">Protease</keyword>
<evidence type="ECO:0000256" key="1">
    <source>
        <dbReference type="ARBA" id="ARBA00007074"/>
    </source>
</evidence>
<dbReference type="InterPro" id="IPR052354">
    <property type="entry name" value="Cell_Wall_Dynamics_Protein"/>
</dbReference>
<evidence type="ECO:0000259" key="5">
    <source>
        <dbReference type="PROSITE" id="PS51781"/>
    </source>
</evidence>
<evidence type="ECO:0000256" key="2">
    <source>
        <dbReference type="ARBA" id="ARBA00022670"/>
    </source>
</evidence>
<feature type="domain" description="NlpC/P60" evidence="6">
    <location>
        <begin position="381"/>
        <end position="530"/>
    </location>
</feature>
<evidence type="ECO:0000313" key="7">
    <source>
        <dbReference type="EMBL" id="PRR83123.1"/>
    </source>
</evidence>
<dbReference type="InterPro" id="IPR000064">
    <property type="entry name" value="NLP_P60_dom"/>
</dbReference>
<dbReference type="OrthoDB" id="9808890at2"/>
<sequence length="530" mass="57169">MILKGEKALNRKNIIRIIAAASTIVGGITFSNKEVQATENKVVNTYENSISSTSSANTTTGTVINVTTNLRVRSDSGTNYGVIGYLYNGQKVEIQGEKGDWYKIKFNSSSGYISKKYIKSEAAASSISTTQKGQVVNISSTLNIRQSSGTNSAVIGSLTNAQTFDIISKSGSWYNIKSGNLVGFIHGDYVKETSGDSVTTPVVTTPSVATSTQSIEKAKVVNITSSLRVRSSNSTSSSVLGYLYQGQEVNIKGESGDWYSIDYNGNKGYVSKGYIQKIASGSSTPVNTTPVSTNTNNGNSTEVLNKKGQVINITSNLRVRTSMNTSSAVLGYLLNGQTVEVTGKNGDFIRIIYNGKIGYVSGQYIKFIEDSTSGNGQASSTTSYNIILNAMKVHLGSPYVWGGSGELLTTASLNSLKQSFSSQNSRGMYTRADSYVNKGYRAFDCSGLMQWGFKQAGINIGRSTYSQIENGVEVSLNSLKPGDLLFYSNLQHVGMYLGNNQWIESPNQTANIRIVTVPWSKIGRARRILN</sequence>
<evidence type="ECO:0000313" key="8">
    <source>
        <dbReference type="Proteomes" id="UP000239471"/>
    </source>
</evidence>
<feature type="domain" description="SH3b" evidence="5">
    <location>
        <begin position="216"/>
        <end position="279"/>
    </location>
</feature>
<organism evidence="7 8">
    <name type="scientific">Clostridium vincentii</name>
    <dbReference type="NCBI Taxonomy" id="52704"/>
    <lineage>
        <taxon>Bacteria</taxon>
        <taxon>Bacillati</taxon>
        <taxon>Bacillota</taxon>
        <taxon>Clostridia</taxon>
        <taxon>Eubacteriales</taxon>
        <taxon>Clostridiaceae</taxon>
        <taxon>Clostridium</taxon>
    </lineage>
</organism>
<gene>
    <name evidence="7" type="ORF">CLVI_11590</name>
</gene>
<proteinExistence type="inferred from homology"/>
<dbReference type="EMBL" id="PVXQ01000009">
    <property type="protein sequence ID" value="PRR83123.1"/>
    <property type="molecule type" value="Genomic_DNA"/>
</dbReference>
<accession>A0A2T0BH06</accession>
<dbReference type="InterPro" id="IPR003646">
    <property type="entry name" value="SH3-like_bac-type"/>
</dbReference>
<dbReference type="Gene3D" id="3.90.1720.10">
    <property type="entry name" value="endopeptidase domain like (from Nostoc punctiforme)"/>
    <property type="match status" value="1"/>
</dbReference>
<evidence type="ECO:0000259" key="6">
    <source>
        <dbReference type="PROSITE" id="PS51935"/>
    </source>
</evidence>
<dbReference type="Proteomes" id="UP000239471">
    <property type="component" value="Unassembled WGS sequence"/>
</dbReference>
<feature type="domain" description="SH3b" evidence="5">
    <location>
        <begin position="306"/>
        <end position="369"/>
    </location>
</feature>
<feature type="domain" description="SH3b" evidence="5">
    <location>
        <begin position="131"/>
        <end position="194"/>
    </location>
</feature>
<evidence type="ECO:0000256" key="4">
    <source>
        <dbReference type="ARBA" id="ARBA00022807"/>
    </source>
</evidence>
<keyword evidence="3 7" id="KW-0378">Hydrolase</keyword>
<dbReference type="PANTHER" id="PTHR34408:SF1">
    <property type="entry name" value="GLYCOSYL HYDROLASE FAMILY 19 DOMAIN-CONTAINING PROTEIN HI_1415"/>
    <property type="match status" value="1"/>
</dbReference>
<dbReference type="Gene3D" id="2.30.30.40">
    <property type="entry name" value="SH3 Domains"/>
    <property type="match status" value="4"/>
</dbReference>
<dbReference type="GO" id="GO:0006508">
    <property type="term" value="P:proteolysis"/>
    <property type="evidence" value="ECO:0007669"/>
    <property type="project" value="UniProtKB-KW"/>
</dbReference>
<dbReference type="SUPFAM" id="SSF54001">
    <property type="entry name" value="Cysteine proteinases"/>
    <property type="match status" value="1"/>
</dbReference>
<comment type="caution">
    <text evidence="7">The sequence shown here is derived from an EMBL/GenBank/DDBJ whole genome shotgun (WGS) entry which is preliminary data.</text>
</comment>
<dbReference type="PROSITE" id="PS51935">
    <property type="entry name" value="NLPC_P60"/>
    <property type="match status" value="1"/>
</dbReference>
<feature type="domain" description="SH3b" evidence="5">
    <location>
        <begin position="58"/>
        <end position="122"/>
    </location>
</feature>